<sequence length="87" mass="9479">MLLEALKQISKMQLYSLSQLANELKIDRSMASHIIEQLKVMGYIKEEVLNTACNGKCRQCAGCPVANGATPIKTLTITAKGSRALNL</sequence>
<dbReference type="AlphaFoldDB" id="F4LTD1"/>
<protein>
    <recommendedName>
        <fullName evidence="1">Transcriptional regulator HTH-type FeoC domain-containing protein</fullName>
    </recommendedName>
</protein>
<accession>L0RZB2</accession>
<evidence type="ECO:0000259" key="1">
    <source>
        <dbReference type="Pfam" id="PF09012"/>
    </source>
</evidence>
<keyword evidence="3" id="KW-1185">Reference proteome</keyword>
<dbReference type="SUPFAM" id="SSF46785">
    <property type="entry name" value="Winged helix' DNA-binding domain"/>
    <property type="match status" value="1"/>
</dbReference>
<feature type="domain" description="Transcriptional regulator HTH-type FeoC" evidence="1">
    <location>
        <begin position="3"/>
        <end position="62"/>
    </location>
</feature>
<gene>
    <name evidence="2" type="ordered locus">TEPIRE1_0277</name>
</gene>
<accession>F4LTD1</accession>
<dbReference type="EMBL" id="HF563609">
    <property type="protein sequence ID" value="CCP24958.1"/>
    <property type="molecule type" value="Genomic_DNA"/>
</dbReference>
<dbReference type="eggNOG" id="ENOG5033IX8">
    <property type="taxonomic scope" value="Bacteria"/>
</dbReference>
<dbReference type="Proteomes" id="UP000010802">
    <property type="component" value="Chromosome"/>
</dbReference>
<organism evidence="2 3">
    <name type="scientific">Tepidanaerobacter acetatoxydans (strain DSM 21804 / JCM 16047 / Re1)</name>
    <dbReference type="NCBI Taxonomy" id="1209989"/>
    <lineage>
        <taxon>Bacteria</taxon>
        <taxon>Bacillati</taxon>
        <taxon>Bacillota</taxon>
        <taxon>Clostridia</taxon>
        <taxon>Thermosediminibacterales</taxon>
        <taxon>Tepidanaerobacteraceae</taxon>
        <taxon>Tepidanaerobacter</taxon>
    </lineage>
</organism>
<dbReference type="InterPro" id="IPR015102">
    <property type="entry name" value="Tscrpt_reg_HTH_FeoC"/>
</dbReference>
<reference evidence="3" key="1">
    <citation type="journal article" date="2013" name="Genome Announc.">
        <title>First genome sequence of a syntrophic acetate-oxidizing bacterium, Tepidanaerobacter acetatoxydans strain Re1.</title>
        <authorList>
            <person name="Manzoor S."/>
            <person name="Bongcam-Rudloff E."/>
            <person name="Schnurer A."/>
            <person name="Muller B."/>
        </authorList>
    </citation>
    <scope>NUCLEOTIDE SEQUENCE [LARGE SCALE GENOMIC DNA]</scope>
    <source>
        <strain evidence="3">Re1</strain>
    </source>
</reference>
<dbReference type="RefSeq" id="WP_013777386.1">
    <property type="nucleotide sequence ID" value="NC_015519.1"/>
</dbReference>
<dbReference type="PATRIC" id="fig|1209989.3.peg.294"/>
<dbReference type="InterPro" id="IPR036390">
    <property type="entry name" value="WH_DNA-bd_sf"/>
</dbReference>
<evidence type="ECO:0000313" key="2">
    <source>
        <dbReference type="EMBL" id="CCP24958.1"/>
    </source>
</evidence>
<evidence type="ECO:0000313" key="3">
    <source>
        <dbReference type="Proteomes" id="UP000010802"/>
    </source>
</evidence>
<dbReference type="HOGENOM" id="CLU_186671_0_0_9"/>
<dbReference type="Gene3D" id="1.10.10.10">
    <property type="entry name" value="Winged helix-like DNA-binding domain superfamily/Winged helix DNA-binding domain"/>
    <property type="match status" value="1"/>
</dbReference>
<dbReference type="OrthoDB" id="1707848at2"/>
<dbReference type="InterPro" id="IPR036388">
    <property type="entry name" value="WH-like_DNA-bd_sf"/>
</dbReference>
<dbReference type="KEGG" id="tae:TepiRe1_0277"/>
<name>F4LTD1_TEPAE</name>
<dbReference type="KEGG" id="tep:TepRe1_0255"/>
<proteinExistence type="predicted"/>
<dbReference type="STRING" id="1209989.TepRe1_0255"/>
<dbReference type="Pfam" id="PF09012">
    <property type="entry name" value="FeoC"/>
    <property type="match status" value="1"/>
</dbReference>